<accession>A0A085M7R2</accession>
<gene>
    <name evidence="2" type="ORF">M513_05739</name>
    <name evidence="3" type="ORF">M514_05739</name>
</gene>
<organism evidence="2 4">
    <name type="scientific">Trichuris suis</name>
    <name type="common">pig whipworm</name>
    <dbReference type="NCBI Taxonomy" id="68888"/>
    <lineage>
        <taxon>Eukaryota</taxon>
        <taxon>Metazoa</taxon>
        <taxon>Ecdysozoa</taxon>
        <taxon>Nematoda</taxon>
        <taxon>Enoplea</taxon>
        <taxon>Dorylaimia</taxon>
        <taxon>Trichinellida</taxon>
        <taxon>Trichuridae</taxon>
        <taxon>Trichuris</taxon>
    </lineage>
</organism>
<evidence type="ECO:0000313" key="4">
    <source>
        <dbReference type="Proteomes" id="UP000030764"/>
    </source>
</evidence>
<dbReference type="EMBL" id="KL367525">
    <property type="protein sequence ID" value="KFD66341.1"/>
    <property type="molecule type" value="Genomic_DNA"/>
</dbReference>
<proteinExistence type="predicted"/>
<dbReference type="EMBL" id="KL363218">
    <property type="protein sequence ID" value="KFD53258.1"/>
    <property type="molecule type" value="Genomic_DNA"/>
</dbReference>
<dbReference type="InterPro" id="IPR055469">
    <property type="entry name" value="DUF7041"/>
</dbReference>
<dbReference type="AlphaFoldDB" id="A0A085M7R2"/>
<reference evidence="2 4" key="1">
    <citation type="journal article" date="2014" name="Nat. Genet.">
        <title>Genome and transcriptome of the porcine whipworm Trichuris suis.</title>
        <authorList>
            <person name="Jex A.R."/>
            <person name="Nejsum P."/>
            <person name="Schwarz E.M."/>
            <person name="Hu L."/>
            <person name="Young N.D."/>
            <person name="Hall R.S."/>
            <person name="Korhonen P.K."/>
            <person name="Liao S."/>
            <person name="Thamsborg S."/>
            <person name="Xia J."/>
            <person name="Xu P."/>
            <person name="Wang S."/>
            <person name="Scheerlinck J.P."/>
            <person name="Hofmann A."/>
            <person name="Sternberg P.W."/>
            <person name="Wang J."/>
            <person name="Gasser R.B."/>
        </authorList>
    </citation>
    <scope>NUCLEOTIDE SEQUENCE [LARGE SCALE GENOMIC DNA]</scope>
    <source>
        <strain evidence="3">DCEP-RM93F</strain>
        <strain evidence="2">DCEP-RM93M</strain>
    </source>
</reference>
<keyword evidence="4" id="KW-1185">Reference proteome</keyword>
<name>A0A085M7R2_9BILA</name>
<feature type="domain" description="DUF7041" evidence="1">
    <location>
        <begin position="30"/>
        <end position="61"/>
    </location>
</feature>
<dbReference type="Proteomes" id="UP000030758">
    <property type="component" value="Unassembled WGS sequence"/>
</dbReference>
<dbReference type="Proteomes" id="UP000030764">
    <property type="component" value="Unassembled WGS sequence"/>
</dbReference>
<evidence type="ECO:0000313" key="2">
    <source>
        <dbReference type="EMBL" id="KFD53258.1"/>
    </source>
</evidence>
<protein>
    <recommendedName>
        <fullName evidence="1">DUF7041 domain-containing protein</fullName>
    </recommendedName>
</protein>
<evidence type="ECO:0000259" key="1">
    <source>
        <dbReference type="Pfam" id="PF23055"/>
    </source>
</evidence>
<evidence type="ECO:0000313" key="3">
    <source>
        <dbReference type="EMBL" id="KFD66341.1"/>
    </source>
</evidence>
<dbReference type="Pfam" id="PF23055">
    <property type="entry name" value="DUF7041"/>
    <property type="match status" value="1"/>
</dbReference>
<sequence>MFCDPIMLLAKIPISNNSTQDSENIVQLKLPTFCTPEPQAWFEEVEAQFHLHQISAEATKY</sequence>